<keyword evidence="3" id="KW-1185">Reference proteome</keyword>
<evidence type="ECO:0000313" key="3">
    <source>
        <dbReference type="Proteomes" id="UP000077266"/>
    </source>
</evidence>
<dbReference type="EMBL" id="KV425928">
    <property type="protein sequence ID" value="KZV97603.1"/>
    <property type="molecule type" value="Genomic_DNA"/>
</dbReference>
<dbReference type="Proteomes" id="UP000077266">
    <property type="component" value="Unassembled WGS sequence"/>
</dbReference>
<gene>
    <name evidence="2" type="ORF">EXIGLDRAFT_832737</name>
</gene>
<dbReference type="InParanoid" id="A0A165LAM3"/>
<protein>
    <recommendedName>
        <fullName evidence="1">F-box domain-containing protein</fullName>
    </recommendedName>
</protein>
<evidence type="ECO:0000259" key="1">
    <source>
        <dbReference type="Pfam" id="PF00646"/>
    </source>
</evidence>
<accession>A0A165LAM3</accession>
<dbReference type="OrthoDB" id="3331369at2759"/>
<dbReference type="SUPFAM" id="SSF81383">
    <property type="entry name" value="F-box domain"/>
    <property type="match status" value="1"/>
</dbReference>
<proteinExistence type="predicted"/>
<dbReference type="Pfam" id="PF00646">
    <property type="entry name" value="F-box"/>
    <property type="match status" value="1"/>
</dbReference>
<dbReference type="InterPro" id="IPR036047">
    <property type="entry name" value="F-box-like_dom_sf"/>
</dbReference>
<organism evidence="2 3">
    <name type="scientific">Exidia glandulosa HHB12029</name>
    <dbReference type="NCBI Taxonomy" id="1314781"/>
    <lineage>
        <taxon>Eukaryota</taxon>
        <taxon>Fungi</taxon>
        <taxon>Dikarya</taxon>
        <taxon>Basidiomycota</taxon>
        <taxon>Agaricomycotina</taxon>
        <taxon>Agaricomycetes</taxon>
        <taxon>Auriculariales</taxon>
        <taxon>Exidiaceae</taxon>
        <taxon>Exidia</taxon>
    </lineage>
</organism>
<sequence length="547" mass="61347">MSTTNAAGIPGGFHTDGAIDQLCNEARTRPRGASDFEQDVAILRARFDSNLARVARARNATFSLQSRLPDELWCLAWQDLPLVDRLSILLVCHSWRNLALGCASIWSLLDVHLDLHNIECDCMLCQDSRSDFRKRYFPLEARLPTKSNLHLVPRALELGKRAPIILQIRDTAPYSDEDAYRFLGELLFPHGDRLRAMHLELYDSYVLRQLLEAMEPLHGLCVLSVMCGDVRCLHEPYNLAGRPIACSALQHLQLPTCTVWRPGLDGAMTPALRKLSCAVDSLADVLFILETCTNLAHLALYLQFGQDHLYEPASSTSSLAKGRARARNLIEVEIQNVTPYNDDELLAIFGTSEIKRLGLSYLSEHGPPQRVLDRLASHCRGHVTLKLTCPYDQYHAFQLKSASTGPSRTIIQKSDPLMLRQTWALLSMRIPQSIMVELSIWRTLHDQQVAPLPDVTIFTLLVSTADDMTGLRPMHQLFPRLDTLFVRGHGLSEVFVQADTIAALVDSLTALGFINFLFVSRITIQGDHTQLRQKAGSVTVELPNVRF</sequence>
<reference evidence="2 3" key="1">
    <citation type="journal article" date="2016" name="Mol. Biol. Evol.">
        <title>Comparative Genomics of Early-Diverging Mushroom-Forming Fungi Provides Insights into the Origins of Lignocellulose Decay Capabilities.</title>
        <authorList>
            <person name="Nagy L.G."/>
            <person name="Riley R."/>
            <person name="Tritt A."/>
            <person name="Adam C."/>
            <person name="Daum C."/>
            <person name="Floudas D."/>
            <person name="Sun H."/>
            <person name="Yadav J.S."/>
            <person name="Pangilinan J."/>
            <person name="Larsson K.H."/>
            <person name="Matsuura K."/>
            <person name="Barry K."/>
            <person name="Labutti K."/>
            <person name="Kuo R."/>
            <person name="Ohm R.A."/>
            <person name="Bhattacharya S.S."/>
            <person name="Shirouzu T."/>
            <person name="Yoshinaga Y."/>
            <person name="Martin F.M."/>
            <person name="Grigoriev I.V."/>
            <person name="Hibbett D.S."/>
        </authorList>
    </citation>
    <scope>NUCLEOTIDE SEQUENCE [LARGE SCALE GENOMIC DNA]</scope>
    <source>
        <strain evidence="2 3">HHB12029</strain>
    </source>
</reference>
<evidence type="ECO:0000313" key="2">
    <source>
        <dbReference type="EMBL" id="KZV97603.1"/>
    </source>
</evidence>
<name>A0A165LAM3_EXIGL</name>
<feature type="domain" description="F-box" evidence="1">
    <location>
        <begin position="66"/>
        <end position="99"/>
    </location>
</feature>
<dbReference type="AlphaFoldDB" id="A0A165LAM3"/>
<dbReference type="InterPro" id="IPR001810">
    <property type="entry name" value="F-box_dom"/>
</dbReference>